<protein>
    <submittedName>
        <fullName evidence="1">Uncharacterized protein</fullName>
    </submittedName>
</protein>
<dbReference type="OrthoDB" id="10536572at2759"/>
<dbReference type="EMBL" id="GG671946">
    <property type="protein sequence ID" value="EER18031.1"/>
    <property type="molecule type" value="Genomic_DNA"/>
</dbReference>
<name>C5KC00_PERM5</name>
<dbReference type="Proteomes" id="UP000007800">
    <property type="component" value="Unassembled WGS sequence"/>
</dbReference>
<proteinExistence type="predicted"/>
<organism evidence="2">
    <name type="scientific">Perkinsus marinus (strain ATCC 50983 / TXsc)</name>
    <dbReference type="NCBI Taxonomy" id="423536"/>
    <lineage>
        <taxon>Eukaryota</taxon>
        <taxon>Sar</taxon>
        <taxon>Alveolata</taxon>
        <taxon>Perkinsozoa</taxon>
        <taxon>Perkinsea</taxon>
        <taxon>Perkinsida</taxon>
        <taxon>Perkinsidae</taxon>
        <taxon>Perkinsus</taxon>
    </lineage>
</organism>
<dbReference type="GeneID" id="9048422"/>
<dbReference type="AlphaFoldDB" id="C5KC00"/>
<accession>C5KC00</accession>
<dbReference type="RefSeq" id="XP_002786235.1">
    <property type="nucleotide sequence ID" value="XM_002786189.1"/>
</dbReference>
<dbReference type="InParanoid" id="C5KC00"/>
<reference evidence="1 2" key="1">
    <citation type="submission" date="2008-07" db="EMBL/GenBank/DDBJ databases">
        <authorList>
            <person name="El-Sayed N."/>
            <person name="Caler E."/>
            <person name="Inman J."/>
            <person name="Amedeo P."/>
            <person name="Hass B."/>
            <person name="Wortman J."/>
        </authorList>
    </citation>
    <scope>NUCLEOTIDE SEQUENCE [LARGE SCALE GENOMIC DNA]</scope>
    <source>
        <strain evidence="2">ATCC 50983 / TXsc</strain>
    </source>
</reference>
<sequence length="179" mass="19969">MRLRKIVRGARLDTDSLSKLSSGIRTALVKWEDELKTRHHRVPRVLHPADWSHAGILCLFTDSSDQAGAGILTTSYGRRMMARGFLQDESIKNRTAPRFELDTLAISLGWTVKLLTEANDYLHTASLLVFTDNLCSKTVTLTLLLPTIASTTESLSLLCEDIHLDRSIVITVNLPRPTT</sequence>
<gene>
    <name evidence="1" type="ORF">Pmar_PMAR019914</name>
</gene>
<evidence type="ECO:0000313" key="2">
    <source>
        <dbReference type="Proteomes" id="UP000007800"/>
    </source>
</evidence>
<keyword evidence="2" id="KW-1185">Reference proteome</keyword>
<evidence type="ECO:0000313" key="1">
    <source>
        <dbReference type="EMBL" id="EER18031.1"/>
    </source>
</evidence>